<feature type="transmembrane region" description="Helical" evidence="1">
    <location>
        <begin position="63"/>
        <end position="83"/>
    </location>
</feature>
<sequence length="174" mass="21115">MHFIYNAMFLAAGIKWGDWKRWRDYYSTILFFIGGDLMKNFLLHDHPVWTYQETIFGESILRNHTIIVVMIMFVAYPATILMYLGRFPQERWKQFLWIAFWVVIYTGIEFVNLTYLDLINHHNGWNIGWSILFNIVMFSLLRLHFKNPLLAWALSIPWILFLWNVFDIPLYKLR</sequence>
<gene>
    <name evidence="2" type="ORF">JOC77_001085</name>
</gene>
<organism evidence="2 3">
    <name type="scientific">Peribacillus deserti</name>
    <dbReference type="NCBI Taxonomy" id="673318"/>
    <lineage>
        <taxon>Bacteria</taxon>
        <taxon>Bacillati</taxon>
        <taxon>Bacillota</taxon>
        <taxon>Bacilli</taxon>
        <taxon>Bacillales</taxon>
        <taxon>Bacillaceae</taxon>
        <taxon>Peribacillus</taxon>
    </lineage>
</organism>
<protein>
    <submittedName>
        <fullName evidence="2">Uncharacterized protein</fullName>
    </submittedName>
</protein>
<feature type="transmembrane region" description="Helical" evidence="1">
    <location>
        <begin position="150"/>
        <end position="171"/>
    </location>
</feature>
<keyword evidence="1" id="KW-1133">Transmembrane helix</keyword>
<reference evidence="2 3" key="1">
    <citation type="submission" date="2021-01" db="EMBL/GenBank/DDBJ databases">
        <title>Genomic Encyclopedia of Type Strains, Phase IV (KMG-IV): sequencing the most valuable type-strain genomes for metagenomic binning, comparative biology and taxonomic classification.</title>
        <authorList>
            <person name="Goeker M."/>
        </authorList>
    </citation>
    <scope>NUCLEOTIDE SEQUENCE [LARGE SCALE GENOMIC DNA]</scope>
    <source>
        <strain evidence="2 3">DSM 105482</strain>
    </source>
</reference>
<keyword evidence="1" id="KW-0472">Membrane</keyword>
<dbReference type="InterPro" id="IPR048147">
    <property type="entry name" value="CBO0543-like"/>
</dbReference>
<proteinExistence type="predicted"/>
<keyword evidence="3" id="KW-1185">Reference proteome</keyword>
<evidence type="ECO:0000256" key="1">
    <source>
        <dbReference type="SAM" id="Phobius"/>
    </source>
</evidence>
<evidence type="ECO:0000313" key="2">
    <source>
        <dbReference type="EMBL" id="MBM7691678.1"/>
    </source>
</evidence>
<dbReference type="NCBIfam" id="NF041644">
    <property type="entry name" value="CBO0543_fam"/>
    <property type="match status" value="1"/>
</dbReference>
<dbReference type="Proteomes" id="UP000823486">
    <property type="component" value="Unassembled WGS sequence"/>
</dbReference>
<dbReference type="RefSeq" id="WP_204539626.1">
    <property type="nucleotide sequence ID" value="NZ_JAFBFI010000003.1"/>
</dbReference>
<keyword evidence="1" id="KW-0812">Transmembrane</keyword>
<name>A0ABS2QEW8_9BACI</name>
<comment type="caution">
    <text evidence="2">The sequence shown here is derived from an EMBL/GenBank/DDBJ whole genome shotgun (WGS) entry which is preliminary data.</text>
</comment>
<feature type="transmembrane region" description="Helical" evidence="1">
    <location>
        <begin position="95"/>
        <end position="115"/>
    </location>
</feature>
<feature type="transmembrane region" description="Helical" evidence="1">
    <location>
        <begin position="127"/>
        <end position="143"/>
    </location>
</feature>
<dbReference type="EMBL" id="JAFBFI010000003">
    <property type="protein sequence ID" value="MBM7691678.1"/>
    <property type="molecule type" value="Genomic_DNA"/>
</dbReference>
<accession>A0ABS2QEW8</accession>
<evidence type="ECO:0000313" key="3">
    <source>
        <dbReference type="Proteomes" id="UP000823486"/>
    </source>
</evidence>